<name>A0A837INY2_9BACT</name>
<proteinExistence type="predicted"/>
<keyword evidence="1" id="KW-0175">Coiled coil</keyword>
<dbReference type="Proteomes" id="UP000034078">
    <property type="component" value="Unassembled WGS sequence"/>
</dbReference>
<dbReference type="CDD" id="cd14686">
    <property type="entry name" value="bZIP"/>
    <property type="match status" value="1"/>
</dbReference>
<dbReference type="EMBL" id="LCKO01000015">
    <property type="protein sequence ID" value="KKT98983.1"/>
    <property type="molecule type" value="Genomic_DNA"/>
</dbReference>
<feature type="transmembrane region" description="Helical" evidence="2">
    <location>
        <begin position="293"/>
        <end position="312"/>
    </location>
</feature>
<evidence type="ECO:0008006" key="5">
    <source>
        <dbReference type="Google" id="ProtNLM"/>
    </source>
</evidence>
<evidence type="ECO:0000313" key="4">
    <source>
        <dbReference type="Proteomes" id="UP000034078"/>
    </source>
</evidence>
<comment type="caution">
    <text evidence="3">The sequence shown here is derived from an EMBL/GenBank/DDBJ whole genome shotgun (WGS) entry which is preliminary data.</text>
</comment>
<keyword evidence="2" id="KW-1133">Transmembrane helix</keyword>
<feature type="transmembrane region" description="Helical" evidence="2">
    <location>
        <begin position="318"/>
        <end position="335"/>
    </location>
</feature>
<accession>A0A837INY2</accession>
<organism evidence="3 4">
    <name type="scientific">Candidatus Collierbacteria bacterium GW2011_GWB2_45_17</name>
    <dbReference type="NCBI Taxonomy" id="1618388"/>
    <lineage>
        <taxon>Bacteria</taxon>
        <taxon>Candidatus Collieribacteriota</taxon>
    </lineage>
</organism>
<evidence type="ECO:0000256" key="2">
    <source>
        <dbReference type="SAM" id="Phobius"/>
    </source>
</evidence>
<protein>
    <recommendedName>
        <fullName evidence="5">DUF916 domain-containing protein</fullName>
    </recommendedName>
</protein>
<reference evidence="3 4" key="1">
    <citation type="journal article" date="2015" name="Nature">
        <title>rRNA introns, odd ribosomes, and small enigmatic genomes across a large radiation of phyla.</title>
        <authorList>
            <person name="Brown C.T."/>
            <person name="Hug L.A."/>
            <person name="Thomas B.C."/>
            <person name="Sharon I."/>
            <person name="Castelle C.J."/>
            <person name="Singh A."/>
            <person name="Wilkins M.J."/>
            <person name="Williams K.H."/>
            <person name="Banfield J.F."/>
        </authorList>
    </citation>
    <scope>NUCLEOTIDE SEQUENCE [LARGE SCALE GENOMIC DNA]</scope>
</reference>
<sequence>MKINKYHPSGPGLWPYGDHKCHSELDSESRMPGCRIGSGMTILCFSFEFLIFLFVILANAGIHPVLAASTITAIPPRLVLSGKPGETITAQLKVRNDSETSQNYTVAVEDFIVYDTQGTPVPVKSAVSNRWSLSSWIQAPDLIPVDAQTTQTVNLKIKVPTTALSGGHYAMLTYMPNADIKPGELKKTAALIGQRVGTLIYFTVAGPVTEKLTLTRFAIPKFSEKGPVSIEGTVESLSDVHVTPKGSIVISDPFNLKVAELPLEVGNVFPETSRDFVATWNQKWGWGKYRADLNLAYGTTGALATATVFFWLFPIRLVIYSLIILVSLLTVIILLNKRSKKHQEELEKEVQELKKELEQIEGK</sequence>
<feature type="transmembrane region" description="Helical" evidence="2">
    <location>
        <begin position="36"/>
        <end position="57"/>
    </location>
</feature>
<keyword evidence="2" id="KW-0472">Membrane</keyword>
<dbReference type="AlphaFoldDB" id="A0A837INY2"/>
<feature type="coiled-coil region" evidence="1">
    <location>
        <begin position="332"/>
        <end position="363"/>
    </location>
</feature>
<gene>
    <name evidence="3" type="ORF">UX01_C0015G0007</name>
</gene>
<keyword evidence="2" id="KW-0812">Transmembrane</keyword>
<evidence type="ECO:0000256" key="1">
    <source>
        <dbReference type="SAM" id="Coils"/>
    </source>
</evidence>
<evidence type="ECO:0000313" key="3">
    <source>
        <dbReference type="EMBL" id="KKT98983.1"/>
    </source>
</evidence>